<name>A0A0F7ULC5_NEOCL</name>
<accession>A0A0F7ULC5</accession>
<dbReference type="EMBL" id="LN714486">
    <property type="protein sequence ID" value="CEL69811.1"/>
    <property type="molecule type" value="Genomic_DNA"/>
</dbReference>
<gene>
    <name evidence="1" type="ORF">BN1204_055115</name>
</gene>
<reference evidence="1" key="1">
    <citation type="journal article" date="2015" name="PLoS ONE">
        <title>Comprehensive Evaluation of Toxoplasma gondii VEG and Neospora caninum LIV Genomes with Tachyzoite Stage Transcriptome and Proteome Defines Novel Transcript Features.</title>
        <authorList>
            <person name="Ramaprasad A."/>
            <person name="Mourier T."/>
            <person name="Naeem R."/>
            <person name="Malas T.B."/>
            <person name="Moussa E."/>
            <person name="Panigrahi A."/>
            <person name="Vermont S.J."/>
            <person name="Otto T.D."/>
            <person name="Wastling J."/>
            <person name="Pain A."/>
        </authorList>
    </citation>
    <scope>NUCLEOTIDE SEQUENCE</scope>
    <source>
        <strain evidence="1">Liverpool</strain>
    </source>
</reference>
<organism evidence="1">
    <name type="scientific">Neospora caninum (strain Liverpool)</name>
    <dbReference type="NCBI Taxonomy" id="572307"/>
    <lineage>
        <taxon>Eukaryota</taxon>
        <taxon>Sar</taxon>
        <taxon>Alveolata</taxon>
        <taxon>Apicomplexa</taxon>
        <taxon>Conoidasida</taxon>
        <taxon>Coccidia</taxon>
        <taxon>Eucoccidiorida</taxon>
        <taxon>Eimeriorina</taxon>
        <taxon>Sarcocystidae</taxon>
        <taxon>Neospora</taxon>
    </lineage>
</organism>
<evidence type="ECO:0000313" key="1">
    <source>
        <dbReference type="EMBL" id="CEL69811.1"/>
    </source>
</evidence>
<protein>
    <submittedName>
        <fullName evidence="1">Uncharacterized protein</fullName>
    </submittedName>
</protein>
<proteinExistence type="predicted"/>
<dbReference type="AlphaFoldDB" id="A0A0F7ULC5"/>
<sequence>MAPLLRLFHNLLQQQLSASVYSFLVNNHAFQAFAVQSSRKAAELKDQVARSVEEAVKATSCSGKALFFFLFFLVRWQEGGRAPERGGENSPGRRQDASCARRGLSLRSQKAVLVVTGNLNDRVSLLVTHRFRHLWASKESHT</sequence>